<keyword evidence="11 14" id="KW-0482">Metalloprotease</keyword>
<protein>
    <recommendedName>
        <fullName evidence="14">ATP-dependent zinc metalloprotease FtsH</fullName>
        <ecNumber evidence="14">3.4.24.-</ecNumber>
    </recommendedName>
</protein>
<keyword evidence="10 14" id="KW-1133">Transmembrane helix</keyword>
<evidence type="ECO:0000313" key="18">
    <source>
        <dbReference type="EMBL" id="TLD78340.1"/>
    </source>
</evidence>
<dbReference type="GO" id="GO:0030163">
    <property type="term" value="P:protein catabolic process"/>
    <property type="evidence" value="ECO:0007669"/>
    <property type="project" value="UniProtKB-UniRule"/>
</dbReference>
<evidence type="ECO:0000256" key="7">
    <source>
        <dbReference type="ARBA" id="ARBA00022801"/>
    </source>
</evidence>
<dbReference type="InterPro" id="IPR037219">
    <property type="entry name" value="Peptidase_M41-like"/>
</dbReference>
<keyword evidence="4 14" id="KW-0812">Transmembrane</keyword>
<dbReference type="NCBIfam" id="TIGR01241">
    <property type="entry name" value="FtsH_fam"/>
    <property type="match status" value="1"/>
</dbReference>
<dbReference type="Proteomes" id="UP000064525">
    <property type="component" value="Chromosome I"/>
</dbReference>
<name>A0A099UEE5_9HELI</name>
<dbReference type="InterPro" id="IPR003959">
    <property type="entry name" value="ATPase_AAA_core"/>
</dbReference>
<evidence type="ECO:0000256" key="5">
    <source>
        <dbReference type="ARBA" id="ARBA00022723"/>
    </source>
</evidence>
<accession>A0A099UEE5</accession>
<dbReference type="EMBL" id="LN907858">
    <property type="protein sequence ID" value="CUU39187.1"/>
    <property type="molecule type" value="Genomic_DNA"/>
</dbReference>
<dbReference type="InterPro" id="IPR005936">
    <property type="entry name" value="FtsH"/>
</dbReference>
<evidence type="ECO:0000259" key="16">
    <source>
        <dbReference type="SMART" id="SM00382"/>
    </source>
</evidence>
<keyword evidence="19" id="KW-1185">Reference proteome</keyword>
<dbReference type="FunFam" id="1.20.58.760:FF:000001">
    <property type="entry name" value="ATP-dependent zinc metalloprotease FtsH"/>
    <property type="match status" value="1"/>
</dbReference>
<dbReference type="PROSITE" id="PS00674">
    <property type="entry name" value="AAA"/>
    <property type="match status" value="1"/>
</dbReference>
<evidence type="ECO:0000256" key="2">
    <source>
        <dbReference type="ARBA" id="ARBA00010044"/>
    </source>
</evidence>
<dbReference type="KEGG" id="hty:BN2458_PEG0300"/>
<evidence type="ECO:0000256" key="14">
    <source>
        <dbReference type="HAMAP-Rule" id="MF_01458"/>
    </source>
</evidence>
<dbReference type="Pfam" id="PF06480">
    <property type="entry name" value="FtsH_ext"/>
    <property type="match status" value="1"/>
</dbReference>
<feature type="binding site" evidence="14">
    <location>
        <position position="441"/>
    </location>
    <ligand>
        <name>Zn(2+)</name>
        <dbReference type="ChEBI" id="CHEBI:29105"/>
        <note>catalytic</note>
    </ligand>
</feature>
<evidence type="ECO:0000313" key="17">
    <source>
        <dbReference type="EMBL" id="CUU39187.1"/>
    </source>
</evidence>
<dbReference type="Pfam" id="PF00004">
    <property type="entry name" value="AAA"/>
    <property type="match status" value="1"/>
</dbReference>
<evidence type="ECO:0000256" key="1">
    <source>
        <dbReference type="ARBA" id="ARBA00004370"/>
    </source>
</evidence>
<dbReference type="InterPro" id="IPR050928">
    <property type="entry name" value="ATP-dep_Zn_Metalloprotease"/>
</dbReference>
<dbReference type="EC" id="3.4.24.-" evidence="14"/>
<comment type="subunit">
    <text evidence="14">Homohexamer.</text>
</comment>
<dbReference type="InterPro" id="IPR000642">
    <property type="entry name" value="Peptidase_M41"/>
</dbReference>
<evidence type="ECO:0000256" key="8">
    <source>
        <dbReference type="ARBA" id="ARBA00022833"/>
    </source>
</evidence>
<gene>
    <name evidence="14" type="primary">ftsH</name>
    <name evidence="17" type="ORF">BN2458_PEG0300</name>
    <name evidence="18" type="ORF">LS75_006075</name>
</gene>
<dbReference type="GO" id="GO:0051301">
    <property type="term" value="P:cell division"/>
    <property type="evidence" value="ECO:0007669"/>
    <property type="project" value="UniProtKB-KW"/>
</dbReference>
<dbReference type="Gene3D" id="3.40.50.300">
    <property type="entry name" value="P-loop containing nucleotide triphosphate hydrolases"/>
    <property type="match status" value="1"/>
</dbReference>
<dbReference type="GeneID" id="78150635"/>
<reference evidence="18 19" key="1">
    <citation type="journal article" date="2014" name="Genome Announc.">
        <title>Draft genome sequences of eight enterohepatic helicobacter species isolated from both laboratory and wild rodents.</title>
        <authorList>
            <person name="Sheh A."/>
            <person name="Shen Z."/>
            <person name="Fox J.G."/>
        </authorList>
    </citation>
    <scope>NUCLEOTIDE SEQUENCE [LARGE SCALE GENOMIC DNA]</scope>
    <source>
        <strain evidence="18 19">MIT 98-6810</strain>
    </source>
</reference>
<evidence type="ECO:0000256" key="13">
    <source>
        <dbReference type="ARBA" id="ARBA00061570"/>
    </source>
</evidence>
<dbReference type="InterPro" id="IPR003593">
    <property type="entry name" value="AAA+_ATPase"/>
</dbReference>
<comment type="similarity">
    <text evidence="13 14">In the central section; belongs to the AAA ATPase family.</text>
</comment>
<keyword evidence="12 14" id="KW-0472">Membrane</keyword>
<reference evidence="17" key="3">
    <citation type="submission" date="2015-11" db="EMBL/GenBank/DDBJ databases">
        <authorList>
            <person name="Zhang Y."/>
            <person name="Guo Z."/>
        </authorList>
    </citation>
    <scope>NUCLEOTIDE SEQUENCE</scope>
    <source>
        <strain evidence="17">1</strain>
    </source>
</reference>
<keyword evidence="3 14" id="KW-0645">Protease</keyword>
<evidence type="ECO:0000256" key="6">
    <source>
        <dbReference type="ARBA" id="ARBA00022741"/>
    </source>
</evidence>
<dbReference type="InterPro" id="IPR011546">
    <property type="entry name" value="Pept_M41_FtsH_extracell"/>
</dbReference>
<keyword evidence="14" id="KW-1003">Cell membrane</keyword>
<feature type="binding site" evidence="14">
    <location>
        <begin position="213"/>
        <end position="220"/>
    </location>
    <ligand>
        <name>ATP</name>
        <dbReference type="ChEBI" id="CHEBI:30616"/>
    </ligand>
</feature>
<comment type="similarity">
    <text evidence="15">Belongs to the AAA ATPase family.</text>
</comment>
<evidence type="ECO:0000256" key="15">
    <source>
        <dbReference type="RuleBase" id="RU003651"/>
    </source>
</evidence>
<keyword evidence="17" id="KW-0131">Cell cycle</keyword>
<organism evidence="17 20">
    <name type="scientific">Helicobacter typhlonius</name>
    <dbReference type="NCBI Taxonomy" id="76936"/>
    <lineage>
        <taxon>Bacteria</taxon>
        <taxon>Pseudomonadati</taxon>
        <taxon>Campylobacterota</taxon>
        <taxon>Epsilonproteobacteria</taxon>
        <taxon>Campylobacterales</taxon>
        <taxon>Helicobacteraceae</taxon>
        <taxon>Helicobacter</taxon>
    </lineage>
</organism>
<dbReference type="HAMAP" id="MF_01458">
    <property type="entry name" value="FtsH"/>
    <property type="match status" value="1"/>
</dbReference>
<feature type="domain" description="AAA+ ATPase" evidence="16">
    <location>
        <begin position="205"/>
        <end position="346"/>
    </location>
</feature>
<dbReference type="SUPFAM" id="SSF140990">
    <property type="entry name" value="FtsH protease domain-like"/>
    <property type="match status" value="1"/>
</dbReference>
<dbReference type="SMART" id="SM00382">
    <property type="entry name" value="AAA"/>
    <property type="match status" value="1"/>
</dbReference>
<keyword evidence="7 14" id="KW-0378">Hydrolase</keyword>
<dbReference type="AlphaFoldDB" id="A0A099UEE5"/>
<dbReference type="PANTHER" id="PTHR43655:SF2">
    <property type="entry name" value="AFG3 LIKE MATRIX AAA PEPTIDASE SUBUNIT 2, ISOFORM A"/>
    <property type="match status" value="1"/>
</dbReference>
<dbReference type="Gene3D" id="1.10.8.60">
    <property type="match status" value="1"/>
</dbReference>
<dbReference type="FunFam" id="1.10.8.60:FF:000001">
    <property type="entry name" value="ATP-dependent zinc metalloprotease FtsH"/>
    <property type="match status" value="1"/>
</dbReference>
<dbReference type="SUPFAM" id="SSF52540">
    <property type="entry name" value="P-loop containing nucleoside triphosphate hydrolases"/>
    <property type="match status" value="1"/>
</dbReference>
<keyword evidence="5 14" id="KW-0479">Metal-binding</keyword>
<evidence type="ECO:0000256" key="12">
    <source>
        <dbReference type="ARBA" id="ARBA00023136"/>
    </source>
</evidence>
<feature type="transmembrane region" description="Helical" evidence="14">
    <location>
        <begin position="124"/>
        <end position="141"/>
    </location>
</feature>
<feature type="active site" evidence="14">
    <location>
        <position position="438"/>
    </location>
</feature>
<dbReference type="RefSeq" id="WP_034328022.1">
    <property type="nucleotide sequence ID" value="NZ_CAJTQN010000010.1"/>
</dbReference>
<dbReference type="GO" id="GO:0004222">
    <property type="term" value="F:metalloendopeptidase activity"/>
    <property type="evidence" value="ECO:0007669"/>
    <property type="project" value="InterPro"/>
</dbReference>
<evidence type="ECO:0000313" key="20">
    <source>
        <dbReference type="Proteomes" id="UP000064525"/>
    </source>
</evidence>
<evidence type="ECO:0000256" key="4">
    <source>
        <dbReference type="ARBA" id="ARBA00022692"/>
    </source>
</evidence>
<dbReference type="InterPro" id="IPR027417">
    <property type="entry name" value="P-loop_NTPase"/>
</dbReference>
<evidence type="ECO:0000256" key="10">
    <source>
        <dbReference type="ARBA" id="ARBA00022989"/>
    </source>
</evidence>
<evidence type="ECO:0000256" key="11">
    <source>
        <dbReference type="ARBA" id="ARBA00023049"/>
    </source>
</evidence>
<sequence>MENPNEKKPPFKQNPFLVFAIFVILALLLFKVFSPSGGDSLTDKFLGGSITKEISYNELKELISKGEIGSVSIGQTYIKAYSINTSPRILYTTKKVADLGLVPLLDEKKIEYSGFSEGSFLGDLVNMLLPIFIILALWMFLTARMQKSMGGGIFGMGNAKKLVNAEKPNVRFDDMAGNAEAKEEVVEIVDFLKYPERYAAVGAKIPRGVLLVGPPGTGKTLLAKAVAGEANVPFFSMSGSSFIEMFVGLGASRVRDLFEMAKKDAPSIIFIDEIDAIGKSRAAGSMVGGNDEREQTLNQLLAEMDGFGSESAPVIVLAATNRPEILDPALLRPGRFDRQVLVDKPDFEGRLEILKVHIKDVALARDVDLHEIAKFTAGLAGADLANIINEAALLAGRENQKEVSQKHLKEAVERGIAGLEKKSRRISPKEKKIVAYHESGHAVVSEMTKGADRVNKVSIIPRGMAALGYTLHTPEENRYLMQKHELMAEVDVLLGGRAAEEVFLDEISTGASNDLERATGILKSMISYYGMTDVSGLMVLEKQRNTFLGGGGASREFSEQLAQEIDTHIKNTLDERYTYVKNLLRDYKDAIESMVKELFDKEVIDGARVREIIEEYEKANNLQSRLIPIEEEEV</sequence>
<evidence type="ECO:0000256" key="3">
    <source>
        <dbReference type="ARBA" id="ARBA00022670"/>
    </source>
</evidence>
<comment type="similarity">
    <text evidence="2 14">In the C-terminal section; belongs to the peptidase M41 family.</text>
</comment>
<proteinExistence type="inferred from homology"/>
<feature type="transmembrane region" description="Helical" evidence="14">
    <location>
        <begin position="16"/>
        <end position="34"/>
    </location>
</feature>
<dbReference type="GO" id="GO:0005886">
    <property type="term" value="C:plasma membrane"/>
    <property type="evidence" value="ECO:0007669"/>
    <property type="project" value="UniProtKB-SubCell"/>
</dbReference>
<evidence type="ECO:0000313" key="19">
    <source>
        <dbReference type="Proteomes" id="UP000029925"/>
    </source>
</evidence>
<dbReference type="Proteomes" id="UP000029925">
    <property type="component" value="Unassembled WGS sequence"/>
</dbReference>
<dbReference type="Pfam" id="PF17862">
    <property type="entry name" value="AAA_lid_3"/>
    <property type="match status" value="1"/>
</dbReference>
<evidence type="ECO:0000256" key="9">
    <source>
        <dbReference type="ARBA" id="ARBA00022840"/>
    </source>
</evidence>
<feature type="binding site" evidence="14">
    <location>
        <position position="514"/>
    </location>
    <ligand>
        <name>Zn(2+)</name>
        <dbReference type="ChEBI" id="CHEBI:29105"/>
        <note>catalytic</note>
    </ligand>
</feature>
<reference evidence="20" key="2">
    <citation type="submission" date="2015-11" db="EMBL/GenBank/DDBJ databases">
        <authorList>
            <person name="Anvar S.Y."/>
        </authorList>
    </citation>
    <scope>NUCLEOTIDE SEQUENCE [LARGE SCALE GENOMIC DNA]</scope>
</reference>
<dbReference type="GO" id="GO:0008270">
    <property type="term" value="F:zinc ion binding"/>
    <property type="evidence" value="ECO:0007669"/>
    <property type="project" value="UniProtKB-UniRule"/>
</dbReference>
<dbReference type="CDD" id="cd19501">
    <property type="entry name" value="RecA-like_FtsH"/>
    <property type="match status" value="1"/>
</dbReference>
<dbReference type="GO" id="GO:0005524">
    <property type="term" value="F:ATP binding"/>
    <property type="evidence" value="ECO:0007669"/>
    <property type="project" value="UniProtKB-UniRule"/>
</dbReference>
<dbReference type="EMBL" id="JRPF02000006">
    <property type="protein sequence ID" value="TLD78340.1"/>
    <property type="molecule type" value="Genomic_DNA"/>
</dbReference>
<feature type="binding site" evidence="14">
    <location>
        <position position="437"/>
    </location>
    <ligand>
        <name>Zn(2+)</name>
        <dbReference type="ChEBI" id="CHEBI:29105"/>
        <note>catalytic</note>
    </ligand>
</feature>
<keyword evidence="8 14" id="KW-0862">Zinc</keyword>
<dbReference type="GO" id="GO:0006508">
    <property type="term" value="P:proteolysis"/>
    <property type="evidence" value="ECO:0007669"/>
    <property type="project" value="UniProtKB-KW"/>
</dbReference>
<dbReference type="PATRIC" id="fig|76936.10.peg.290"/>
<dbReference type="FunFam" id="3.40.50.300:FF:000001">
    <property type="entry name" value="ATP-dependent zinc metalloprotease FtsH"/>
    <property type="match status" value="1"/>
</dbReference>
<dbReference type="OrthoDB" id="9809379at2"/>
<comment type="function">
    <text evidence="14">Acts as a processive, ATP-dependent zinc metallopeptidase for both cytoplasmic and membrane proteins. Plays a role in the quality control of integral membrane proteins.</text>
</comment>
<dbReference type="Pfam" id="PF01434">
    <property type="entry name" value="Peptidase_M41"/>
    <property type="match status" value="1"/>
</dbReference>
<keyword evidence="17" id="KW-0132">Cell division</keyword>
<dbReference type="GO" id="GO:0016887">
    <property type="term" value="F:ATP hydrolysis activity"/>
    <property type="evidence" value="ECO:0007669"/>
    <property type="project" value="UniProtKB-UniRule"/>
</dbReference>
<dbReference type="STRING" id="76936.BN2458_PEG0300"/>
<dbReference type="InterPro" id="IPR003960">
    <property type="entry name" value="ATPase_AAA_CS"/>
</dbReference>
<keyword evidence="9 14" id="KW-0067">ATP-binding</keyword>
<dbReference type="Gene3D" id="1.20.58.760">
    <property type="entry name" value="Peptidase M41"/>
    <property type="match status" value="1"/>
</dbReference>
<keyword evidence="6 14" id="KW-0547">Nucleotide-binding</keyword>
<comment type="cofactor">
    <cofactor evidence="14">
        <name>Zn(2+)</name>
        <dbReference type="ChEBI" id="CHEBI:29105"/>
    </cofactor>
    <text evidence="14">Binds 1 zinc ion per subunit.</text>
</comment>
<dbReference type="PANTHER" id="PTHR43655">
    <property type="entry name" value="ATP-DEPENDENT PROTEASE"/>
    <property type="match status" value="1"/>
</dbReference>
<dbReference type="GO" id="GO:0004176">
    <property type="term" value="F:ATP-dependent peptidase activity"/>
    <property type="evidence" value="ECO:0007669"/>
    <property type="project" value="InterPro"/>
</dbReference>
<comment type="subcellular location">
    <subcellularLocation>
        <location evidence="14">Cell membrane</location>
        <topology evidence="14">Multi-pass membrane protein</topology>
        <orientation evidence="14">Cytoplasmic side</orientation>
    </subcellularLocation>
    <subcellularLocation>
        <location evidence="1">Membrane</location>
    </subcellularLocation>
</comment>
<dbReference type="InterPro" id="IPR041569">
    <property type="entry name" value="AAA_lid_3"/>
</dbReference>